<reference evidence="2 3" key="1">
    <citation type="journal article" date="2018" name="Nat. Genet.">
        <title>The Rosa genome provides new insights in the design of modern roses.</title>
        <authorList>
            <person name="Bendahmane M."/>
        </authorList>
    </citation>
    <scope>NUCLEOTIDE SEQUENCE [LARGE SCALE GENOMIC DNA]</scope>
    <source>
        <strain evidence="3">cv. Old Blush</strain>
    </source>
</reference>
<accession>A0A2P6R294</accession>
<organism evidence="2 3">
    <name type="scientific">Rosa chinensis</name>
    <name type="common">China rose</name>
    <dbReference type="NCBI Taxonomy" id="74649"/>
    <lineage>
        <taxon>Eukaryota</taxon>
        <taxon>Viridiplantae</taxon>
        <taxon>Streptophyta</taxon>
        <taxon>Embryophyta</taxon>
        <taxon>Tracheophyta</taxon>
        <taxon>Spermatophyta</taxon>
        <taxon>Magnoliopsida</taxon>
        <taxon>eudicotyledons</taxon>
        <taxon>Gunneridae</taxon>
        <taxon>Pentapetalae</taxon>
        <taxon>rosids</taxon>
        <taxon>fabids</taxon>
        <taxon>Rosales</taxon>
        <taxon>Rosaceae</taxon>
        <taxon>Rosoideae</taxon>
        <taxon>Rosoideae incertae sedis</taxon>
        <taxon>Rosa</taxon>
    </lineage>
</organism>
<dbReference type="OMA" id="ICITGKP"/>
<keyword evidence="1" id="KW-0732">Signal</keyword>
<feature type="chain" id="PRO_5015162604" description="Late nodulin" evidence="1">
    <location>
        <begin position="24"/>
        <end position="76"/>
    </location>
</feature>
<gene>
    <name evidence="2" type="ORF">RchiOBHm_Chr4g0437001</name>
</gene>
<protein>
    <recommendedName>
        <fullName evidence="4">Late nodulin</fullName>
    </recommendedName>
</protein>
<dbReference type="Gramene" id="PRQ40528">
    <property type="protein sequence ID" value="PRQ40528"/>
    <property type="gene ID" value="RchiOBHm_Chr4g0437001"/>
</dbReference>
<keyword evidence="3" id="KW-1185">Reference proteome</keyword>
<feature type="signal peptide" evidence="1">
    <location>
        <begin position="1"/>
        <end position="23"/>
    </location>
</feature>
<evidence type="ECO:0000313" key="3">
    <source>
        <dbReference type="Proteomes" id="UP000238479"/>
    </source>
</evidence>
<dbReference type="EMBL" id="PDCK01000042">
    <property type="protein sequence ID" value="PRQ40528.1"/>
    <property type="molecule type" value="Genomic_DNA"/>
</dbReference>
<sequence>MEKKPSVKLASLLLLLATMTCMALWRMPVAEARGELQCPRMIDCSSVCQGYPWRCVDGKCICDKNPPQAKVKATMD</sequence>
<evidence type="ECO:0000256" key="1">
    <source>
        <dbReference type="SAM" id="SignalP"/>
    </source>
</evidence>
<proteinExistence type="predicted"/>
<dbReference type="AlphaFoldDB" id="A0A2P6R294"/>
<comment type="caution">
    <text evidence="2">The sequence shown here is derived from an EMBL/GenBank/DDBJ whole genome shotgun (WGS) entry which is preliminary data.</text>
</comment>
<name>A0A2P6R294_ROSCH</name>
<dbReference type="Proteomes" id="UP000238479">
    <property type="component" value="Chromosome 4"/>
</dbReference>
<evidence type="ECO:0008006" key="4">
    <source>
        <dbReference type="Google" id="ProtNLM"/>
    </source>
</evidence>
<evidence type="ECO:0000313" key="2">
    <source>
        <dbReference type="EMBL" id="PRQ40528.1"/>
    </source>
</evidence>